<feature type="compositionally biased region" description="Low complexity" evidence="9">
    <location>
        <begin position="1029"/>
        <end position="1049"/>
    </location>
</feature>
<keyword evidence="3" id="KW-0677">Repeat</keyword>
<dbReference type="InterPro" id="IPR013164">
    <property type="entry name" value="Cadherin_N"/>
</dbReference>
<feature type="domain" description="Cadherin" evidence="12">
    <location>
        <begin position="370"/>
        <end position="476"/>
    </location>
</feature>
<dbReference type="CDD" id="cd11304">
    <property type="entry name" value="Cadherin_repeat"/>
    <property type="match status" value="7"/>
</dbReference>
<feature type="domain" description="Cadherin" evidence="12">
    <location>
        <begin position="696"/>
        <end position="809"/>
    </location>
</feature>
<feature type="compositionally biased region" description="Polar residues" evidence="9">
    <location>
        <begin position="1054"/>
        <end position="1064"/>
    </location>
</feature>
<evidence type="ECO:0000313" key="14">
    <source>
        <dbReference type="RefSeq" id="XP_012945815.1"/>
    </source>
</evidence>
<keyword evidence="6 10" id="KW-1133">Transmembrane helix</keyword>
<evidence type="ECO:0000256" key="11">
    <source>
        <dbReference type="SAM" id="SignalP"/>
    </source>
</evidence>
<dbReference type="PROSITE" id="PS50268">
    <property type="entry name" value="CADHERIN_2"/>
    <property type="match status" value="7"/>
</dbReference>
<dbReference type="InterPro" id="IPR002126">
    <property type="entry name" value="Cadherin-like_dom"/>
</dbReference>
<feature type="compositionally biased region" description="Low complexity" evidence="9">
    <location>
        <begin position="991"/>
        <end position="1002"/>
    </location>
</feature>
<feature type="domain" description="Cadherin" evidence="12">
    <location>
        <begin position="582"/>
        <end position="692"/>
    </location>
</feature>
<keyword evidence="13" id="KW-1185">Reference proteome</keyword>
<dbReference type="PANTHER" id="PTHR24027:SF438">
    <property type="entry name" value="CADHERIN 23"/>
    <property type="match status" value="1"/>
</dbReference>
<dbReference type="RefSeq" id="XP_012945815.1">
    <property type="nucleotide sequence ID" value="XM_013090361.2"/>
</dbReference>
<evidence type="ECO:0000256" key="8">
    <source>
        <dbReference type="PROSITE-ProRule" id="PRU00043"/>
    </source>
</evidence>
<dbReference type="InterPro" id="IPR039808">
    <property type="entry name" value="Cadherin"/>
</dbReference>
<dbReference type="InterPro" id="IPR020894">
    <property type="entry name" value="Cadherin_CS"/>
</dbReference>
<dbReference type="Gene3D" id="2.60.40.60">
    <property type="entry name" value="Cadherins"/>
    <property type="match status" value="7"/>
</dbReference>
<name>A0ABM1ADW0_APLCA</name>
<sequence>MDRCHSFSVISVVALALLSLVMSVQGNDEVNLDYHHREESGSNILVGNTAKDSKLFEKYRDKFQLLEFTPYTEGNRNAQYFNVDTGSGVIRTAKNVDREEICRKEATCIVNLAIGVYMKQPGSVSKVLDTIIQVKIYIDDINDNSPTFPRKVVNLPVSENLEVNHPLTTSVATDNDAEGRNSKITYLLDSYTTDFEVSTVRTTDGFEDLVITIKRALDREERKSYPLTVVATDLGQNPLSGSVLINIQVTDINDNAPKFGQPNYTKNVLENSDMSDPVIIVSASDLDEGENARLTYSLSSQVSQDIRNTFVVESESGKIFARVPLDYEKKKSYQFYVSVSDNGSPPETASAYVAINVIDVNDNAPEIRVNPAPNSSPVVEHGSEGRFLAHIRVSDDDSGVNGEVSCSIDDDHFVLESFNDPARKIFVIKLSRPVDREEAAVRDILITCKDGDIRPMSATATFRVEIEDINDNAPQFVDSTLYGTVMENGDKVTFVMQVVATDADAGENSEVTYTLVSGEYLSLFSINQVDGTISTTTMLDREDRSEYYLVVVAADNGNPQLSTTATVTIKVLDENDNPPKFTKQAFSNSITENLPNGSPAGDVSAYDADAKENGRFVFSIMNDAKSVISADGIFFTIDPDTGLLKSETTFDREQRSVYKFQVKVADPLVPNYYDIANVTVTINDDNDHAPVVIEPPENERTFSCPFNMTIGSIITTFKATDEDDPALVELSYVIHDQGSGDSNKGEPSLFSMDVATGKLRVARQIRPPDVATHALDIVVSDGPGATSQSTHVIINVVVEEGSEEAMRAFGANSGMKTTNIIIAVVIIVATGILAFIIIVVICLIRRADKKRQASQASNAQQAAVDSKLYQAAQWVSTVSVANDQHGPEEIRATLEVPGAEKKKKKEVSFSLDDEVVESPDTSGSLGSVFNPSPNAAQKQQAPGSVGFIVMNGMTSPDYSQHLYDPRSTSTDTQDEHQFMEVTRQAEDRYSDASSGDTGTSDSGRGGSEDESHGHTSSSGDGDVRRFKTVGGSLSSSGVSSSGNNDVSGGHFHPHQSNHYQIQNQHLEEEPEEIPGSPTPMLSEQDRSPQTTPQHCYIRRSFDRLPAARGLGYHPSGSGTIGSSSSARSSPAPHSPSPSPQHYNTQPVPIKHSSARLTLSHNDCEGPYRVKKAEQHQQLLQTFSSPYSATSSGGPASPHGGNSAHHPAWRRAKGLDTSWRSSSMSRDDDDNTTTSGSYTINPDDLRDESYNPDVMV</sequence>
<dbReference type="Proteomes" id="UP000694888">
    <property type="component" value="Unplaced"/>
</dbReference>
<dbReference type="SMART" id="SM00112">
    <property type="entry name" value="CA"/>
    <property type="match status" value="7"/>
</dbReference>
<feature type="region of interest" description="Disordered" evidence="9">
    <location>
        <begin position="983"/>
        <end position="1092"/>
    </location>
</feature>
<evidence type="ECO:0000259" key="12">
    <source>
        <dbReference type="PROSITE" id="PS50268"/>
    </source>
</evidence>
<feature type="transmembrane region" description="Helical" evidence="10">
    <location>
        <begin position="820"/>
        <end position="844"/>
    </location>
</feature>
<feature type="compositionally biased region" description="Polar residues" evidence="9">
    <location>
        <begin position="919"/>
        <end position="941"/>
    </location>
</feature>
<feature type="region of interest" description="Disordered" evidence="9">
    <location>
        <begin position="1107"/>
        <end position="1147"/>
    </location>
</feature>
<evidence type="ECO:0000256" key="2">
    <source>
        <dbReference type="ARBA" id="ARBA00022692"/>
    </source>
</evidence>
<feature type="domain" description="Cadherin" evidence="12">
    <location>
        <begin position="477"/>
        <end position="581"/>
    </location>
</feature>
<keyword evidence="2 10" id="KW-0812">Transmembrane</keyword>
<reference evidence="14 15" key="1">
    <citation type="submission" date="2025-05" db="UniProtKB">
        <authorList>
            <consortium name="RefSeq"/>
        </authorList>
    </citation>
    <scope>IDENTIFICATION</scope>
</reference>
<evidence type="ECO:0000256" key="1">
    <source>
        <dbReference type="ARBA" id="ARBA00004370"/>
    </source>
</evidence>
<evidence type="ECO:0000256" key="3">
    <source>
        <dbReference type="ARBA" id="ARBA00022737"/>
    </source>
</evidence>
<dbReference type="SUPFAM" id="SSF49313">
    <property type="entry name" value="Cadherin-like"/>
    <property type="match status" value="6"/>
</dbReference>
<feature type="compositionally biased region" description="Polar residues" evidence="9">
    <location>
        <begin position="1184"/>
        <end position="1193"/>
    </location>
</feature>
<dbReference type="Pfam" id="PF08266">
    <property type="entry name" value="Cadherin_2"/>
    <property type="match status" value="1"/>
</dbReference>
<keyword evidence="5" id="KW-0130">Cell adhesion</keyword>
<dbReference type="PROSITE" id="PS00232">
    <property type="entry name" value="CADHERIN_1"/>
    <property type="match status" value="4"/>
</dbReference>
<dbReference type="InterPro" id="IPR015919">
    <property type="entry name" value="Cadherin-like_sf"/>
</dbReference>
<evidence type="ECO:0000313" key="15">
    <source>
        <dbReference type="RefSeq" id="XP_035829341.1"/>
    </source>
</evidence>
<evidence type="ECO:0000256" key="9">
    <source>
        <dbReference type="SAM" id="MobiDB-lite"/>
    </source>
</evidence>
<gene>
    <name evidence="14 15" type="primary">LOC101849104</name>
</gene>
<organism evidence="13 14">
    <name type="scientific">Aplysia californica</name>
    <name type="common">California sea hare</name>
    <dbReference type="NCBI Taxonomy" id="6500"/>
    <lineage>
        <taxon>Eukaryota</taxon>
        <taxon>Metazoa</taxon>
        <taxon>Spiralia</taxon>
        <taxon>Lophotrochozoa</taxon>
        <taxon>Mollusca</taxon>
        <taxon>Gastropoda</taxon>
        <taxon>Heterobranchia</taxon>
        <taxon>Euthyneura</taxon>
        <taxon>Tectipleura</taxon>
        <taxon>Aplysiida</taxon>
        <taxon>Aplysioidea</taxon>
        <taxon>Aplysiidae</taxon>
        <taxon>Aplysia</taxon>
    </lineage>
</organism>
<feature type="compositionally biased region" description="Low complexity" evidence="9">
    <location>
        <begin position="1114"/>
        <end position="1131"/>
    </location>
</feature>
<dbReference type="GeneID" id="101849104"/>
<keyword evidence="11" id="KW-0732">Signal</keyword>
<evidence type="ECO:0000256" key="10">
    <source>
        <dbReference type="SAM" id="Phobius"/>
    </source>
</evidence>
<comment type="subcellular location">
    <subcellularLocation>
        <location evidence="1">Membrane</location>
    </subcellularLocation>
</comment>
<evidence type="ECO:0000256" key="6">
    <source>
        <dbReference type="ARBA" id="ARBA00022989"/>
    </source>
</evidence>
<dbReference type="PANTHER" id="PTHR24027">
    <property type="entry name" value="CADHERIN-23"/>
    <property type="match status" value="1"/>
</dbReference>
<feature type="domain" description="Cadherin" evidence="12">
    <location>
        <begin position="41"/>
        <end position="148"/>
    </location>
</feature>
<evidence type="ECO:0000256" key="7">
    <source>
        <dbReference type="ARBA" id="ARBA00023136"/>
    </source>
</evidence>
<feature type="signal peptide" evidence="11">
    <location>
        <begin position="1"/>
        <end position="26"/>
    </location>
</feature>
<feature type="domain" description="Cadherin" evidence="12">
    <location>
        <begin position="260"/>
        <end position="367"/>
    </location>
</feature>
<dbReference type="RefSeq" id="XP_035829341.1">
    <property type="nucleotide sequence ID" value="XM_035973448.1"/>
</dbReference>
<dbReference type="PRINTS" id="PR00205">
    <property type="entry name" value="CADHERIN"/>
</dbReference>
<evidence type="ECO:0000313" key="13">
    <source>
        <dbReference type="Proteomes" id="UP000694888"/>
    </source>
</evidence>
<feature type="region of interest" description="Disordered" evidence="9">
    <location>
        <begin position="1184"/>
        <end position="1255"/>
    </location>
</feature>
<feature type="domain" description="Cadherin" evidence="12">
    <location>
        <begin position="149"/>
        <end position="259"/>
    </location>
</feature>
<keyword evidence="4 8" id="KW-0106">Calcium</keyword>
<protein>
    <submittedName>
        <fullName evidence="14 15">Protocadherin-1</fullName>
    </submittedName>
</protein>
<accession>A0ABM1ADW0</accession>
<feature type="region of interest" description="Disordered" evidence="9">
    <location>
        <begin position="912"/>
        <end position="941"/>
    </location>
</feature>
<evidence type="ECO:0000256" key="4">
    <source>
        <dbReference type="ARBA" id="ARBA00022837"/>
    </source>
</evidence>
<dbReference type="Pfam" id="PF00028">
    <property type="entry name" value="Cadherin"/>
    <property type="match status" value="5"/>
</dbReference>
<proteinExistence type="predicted"/>
<evidence type="ECO:0000256" key="5">
    <source>
        <dbReference type="ARBA" id="ARBA00022889"/>
    </source>
</evidence>
<keyword evidence="7 10" id="KW-0472">Membrane</keyword>
<feature type="chain" id="PRO_5045021921" evidence="11">
    <location>
        <begin position="27"/>
        <end position="1255"/>
    </location>
</feature>